<feature type="transmembrane region" description="Helical" evidence="7">
    <location>
        <begin position="604"/>
        <end position="622"/>
    </location>
</feature>
<dbReference type="PANTHER" id="PTHR42682:SF3">
    <property type="entry name" value="FORMATE HYDROGENLYASE SUBUNIT 3-RELATED"/>
    <property type="match status" value="1"/>
</dbReference>
<organism evidence="9">
    <name type="scientific">mine drainage metagenome</name>
    <dbReference type="NCBI Taxonomy" id="410659"/>
    <lineage>
        <taxon>unclassified sequences</taxon>
        <taxon>metagenomes</taxon>
        <taxon>ecological metagenomes</taxon>
    </lineage>
</organism>
<evidence type="ECO:0000256" key="3">
    <source>
        <dbReference type="ARBA" id="ARBA00022692"/>
    </source>
</evidence>
<accession>E6Q3B1</accession>
<feature type="transmembrane region" description="Helical" evidence="7">
    <location>
        <begin position="280"/>
        <end position="307"/>
    </location>
</feature>
<feature type="transmembrane region" description="Helical" evidence="7">
    <location>
        <begin position="209"/>
        <end position="231"/>
    </location>
</feature>
<evidence type="ECO:0000256" key="5">
    <source>
        <dbReference type="ARBA" id="ARBA00023002"/>
    </source>
</evidence>
<dbReference type="PANTHER" id="PTHR42682">
    <property type="entry name" value="HYDROGENASE-4 COMPONENT F"/>
    <property type="match status" value="1"/>
</dbReference>
<feature type="transmembrane region" description="Helical" evidence="7">
    <location>
        <begin position="99"/>
        <end position="117"/>
    </location>
</feature>
<name>E6Q3B1_9ZZZZ</name>
<dbReference type="AlphaFoldDB" id="E6Q3B1"/>
<feature type="transmembrane region" description="Helical" evidence="7">
    <location>
        <begin position="174"/>
        <end position="197"/>
    </location>
</feature>
<keyword evidence="4 7" id="KW-1133">Transmembrane helix</keyword>
<keyword evidence="5" id="KW-0560">Oxidoreductase</keyword>
<comment type="subcellular location">
    <subcellularLocation>
        <location evidence="1">Cell membrane</location>
        <topology evidence="1">Multi-pass membrane protein</topology>
    </subcellularLocation>
</comment>
<feature type="transmembrane region" description="Helical" evidence="7">
    <location>
        <begin position="237"/>
        <end position="260"/>
    </location>
</feature>
<feature type="transmembrane region" description="Helical" evidence="7">
    <location>
        <begin position="436"/>
        <end position="461"/>
    </location>
</feature>
<evidence type="ECO:0000256" key="6">
    <source>
        <dbReference type="ARBA" id="ARBA00023136"/>
    </source>
</evidence>
<reference evidence="9" key="1">
    <citation type="submission" date="2009-10" db="EMBL/GenBank/DDBJ databases">
        <title>Diversity of trophic interactions inside an arsenic-rich microbial ecosystem.</title>
        <authorList>
            <person name="Bertin P.N."/>
            <person name="Heinrich-Salmeron A."/>
            <person name="Pelletier E."/>
            <person name="Goulhen-Chollet F."/>
            <person name="Arsene-Ploetze F."/>
            <person name="Gallien S."/>
            <person name="Calteau A."/>
            <person name="Vallenet D."/>
            <person name="Casiot C."/>
            <person name="Chane-Woon-Ming B."/>
            <person name="Giloteaux L."/>
            <person name="Barakat M."/>
            <person name="Bonnefoy V."/>
            <person name="Bruneel O."/>
            <person name="Chandler M."/>
            <person name="Cleiss J."/>
            <person name="Duran R."/>
            <person name="Elbaz-Poulichet F."/>
            <person name="Fonknechten N."/>
            <person name="Lauga B."/>
            <person name="Mornico D."/>
            <person name="Ortet P."/>
            <person name="Schaeffer C."/>
            <person name="Siguier P."/>
            <person name="Alexander Thil Smith A."/>
            <person name="Van Dorsselaer A."/>
            <person name="Weissenbach J."/>
            <person name="Medigue C."/>
            <person name="Le Paslier D."/>
        </authorList>
    </citation>
    <scope>NUCLEOTIDE SEQUENCE</scope>
</reference>
<evidence type="ECO:0000256" key="2">
    <source>
        <dbReference type="ARBA" id="ARBA00022475"/>
    </source>
</evidence>
<dbReference type="InterPro" id="IPR003918">
    <property type="entry name" value="NADH_UbQ_OxRdtase"/>
</dbReference>
<feature type="transmembrane region" description="Helical" evidence="7">
    <location>
        <begin position="47"/>
        <end position="68"/>
    </location>
</feature>
<evidence type="ECO:0000313" key="9">
    <source>
        <dbReference type="EMBL" id="CBI01672.1"/>
    </source>
</evidence>
<dbReference type="GO" id="GO:0016491">
    <property type="term" value="F:oxidoreductase activity"/>
    <property type="evidence" value="ECO:0007669"/>
    <property type="project" value="UniProtKB-KW"/>
</dbReference>
<dbReference type="GO" id="GO:0042773">
    <property type="term" value="P:ATP synthesis coupled electron transport"/>
    <property type="evidence" value="ECO:0007669"/>
    <property type="project" value="InterPro"/>
</dbReference>
<evidence type="ECO:0000256" key="1">
    <source>
        <dbReference type="ARBA" id="ARBA00004651"/>
    </source>
</evidence>
<gene>
    <name evidence="9" type="ORF">CARN4_1986</name>
</gene>
<dbReference type="GO" id="GO:0008137">
    <property type="term" value="F:NADH dehydrogenase (ubiquinone) activity"/>
    <property type="evidence" value="ECO:0007669"/>
    <property type="project" value="InterPro"/>
</dbReference>
<feature type="domain" description="NADH:quinone oxidoreductase/Mrp antiporter transmembrane" evidence="8">
    <location>
        <begin position="94"/>
        <end position="384"/>
    </location>
</feature>
<proteinExistence type="predicted"/>
<dbReference type="InterPro" id="IPR052175">
    <property type="entry name" value="ComplexI-like_HydComp"/>
</dbReference>
<keyword evidence="2" id="KW-1003">Cell membrane</keyword>
<feature type="transmembrane region" description="Helical" evidence="7">
    <location>
        <begin position="129"/>
        <end position="154"/>
    </location>
</feature>
<feature type="transmembrane region" description="Helical" evidence="7">
    <location>
        <begin position="490"/>
        <end position="508"/>
    </location>
</feature>
<evidence type="ECO:0000259" key="8">
    <source>
        <dbReference type="Pfam" id="PF00361"/>
    </source>
</evidence>
<dbReference type="PRINTS" id="PR01437">
    <property type="entry name" value="NUOXDRDTASE4"/>
</dbReference>
<dbReference type="GO" id="GO:0005886">
    <property type="term" value="C:plasma membrane"/>
    <property type="evidence" value="ECO:0007669"/>
    <property type="project" value="UniProtKB-SubCell"/>
</dbReference>
<feature type="transmembrane region" description="Helical" evidence="7">
    <location>
        <begin position="391"/>
        <end position="424"/>
    </location>
</feature>
<dbReference type="InterPro" id="IPR001750">
    <property type="entry name" value="ND/Mrp_TM"/>
</dbReference>
<comment type="caution">
    <text evidence="9">The sequence shown here is derived from an EMBL/GenBank/DDBJ whole genome shotgun (WGS) entry which is preliminary data.</text>
</comment>
<sequence length="623" mass="64336">MRGVRLFASCLLGAVAAAAIAFAARPFAAFVVRSPIFARYLTLDFVATPLARPFLAFLAIGVIVVAIWNVKRGKAAAGIPLACFSAAMIGVLLAQSVLAFLLSWELMSLISIAIVATESERKSVRRATFAYALVSQLGALAITIAFAMLAVHAGSGSFAAIAAGAPSLAPATRAGVLAGLLIGFGSKAGLVPLQFWLPRAHPAAPANASALLSGVMIEIALYALALGTFVLVAPVGVIAGVIVLLAGLAGALFGGLYAAVESELKRLLAFSSIEHMGVMVAALGLAIAASALGFPALATLAFLAMLFHALNHTVLKTLLFLAAGTVVERMHHVTDLDRLRGLGSGALKRSAPWILVGCLAAAALPPSNAFVSEWLLFHAFIDATLSGNSWLASLGAIALFALLLGGGLAAAAFVKLFGIAFAGAPAPARERETPEAIDAATIALALAGILVLVLGIFPLLALHPLLALASGIVGAPAGNLGATLEGAARLAWLAAIPVLVALGAWWYGRRTMQRSDPVWACGSALPARASYSATALTKPLRRIFAFALFPERRRSIESATSVDFPAQIAYSVSTRDLTSEAARSVAAFSQRFVRRLRVVQSGRMRAYIAYAAVAIALALVLGR</sequence>
<feature type="transmembrane region" description="Helical" evidence="7">
    <location>
        <begin position="75"/>
        <end position="93"/>
    </location>
</feature>
<protein>
    <submittedName>
        <fullName evidence="9">Putative hydrogenase 4, membrane subunit</fullName>
    </submittedName>
</protein>
<dbReference type="Pfam" id="PF00361">
    <property type="entry name" value="Proton_antipo_M"/>
    <property type="match status" value="1"/>
</dbReference>
<feature type="transmembrane region" description="Helical" evidence="7">
    <location>
        <begin position="351"/>
        <end position="371"/>
    </location>
</feature>
<evidence type="ECO:0000256" key="7">
    <source>
        <dbReference type="SAM" id="Phobius"/>
    </source>
</evidence>
<keyword evidence="3 7" id="KW-0812">Transmembrane</keyword>
<evidence type="ECO:0000256" key="4">
    <source>
        <dbReference type="ARBA" id="ARBA00022989"/>
    </source>
</evidence>
<keyword evidence="6 7" id="KW-0472">Membrane</keyword>
<dbReference type="EMBL" id="CABO01000021">
    <property type="protein sequence ID" value="CBI01672.1"/>
    <property type="molecule type" value="Genomic_DNA"/>
</dbReference>